<dbReference type="PROSITE" id="PS00280">
    <property type="entry name" value="BPTI_KUNITZ_1"/>
    <property type="match status" value="2"/>
</dbReference>
<dbReference type="Pfam" id="PF00014">
    <property type="entry name" value="Kunitz_BPTI"/>
    <property type="match status" value="2"/>
</dbReference>
<evidence type="ECO:0000256" key="3">
    <source>
        <dbReference type="ARBA" id="ARBA00022690"/>
    </source>
</evidence>
<name>A0A0P7UID3_SCLFO</name>
<dbReference type="InterPro" id="IPR002223">
    <property type="entry name" value="Kunitz_BPTI"/>
</dbReference>
<sequence length="221" mass="24946">MAAVRVTVRVWYDGGVTHGDQLSHGFESPSNSLVLLTGDGEWPELRLFHHSCALKKDEGPCKALVERFYFDVETGGCERFDYGGCQGNANNFESLQKCEDMCLVRQDKSPCHLEEETGPCRGMVLRYFYSMASRRCERFFYGGCFGNANNFRTEEACRARCHGNSKCPASDPILLYWREPHVDHSGICDRDRSVLNGAGSNTHFIRTQCITEPKHTHVHGP</sequence>
<dbReference type="AlphaFoldDB" id="A0A0P7UID3"/>
<dbReference type="InterPro" id="IPR036880">
    <property type="entry name" value="Kunitz_BPTI_sf"/>
</dbReference>
<dbReference type="GO" id="GO:0005615">
    <property type="term" value="C:extracellular space"/>
    <property type="evidence" value="ECO:0007669"/>
    <property type="project" value="TreeGrafter"/>
</dbReference>
<dbReference type="PRINTS" id="PR00759">
    <property type="entry name" value="BASICPTASE"/>
</dbReference>
<dbReference type="PROSITE" id="PS50279">
    <property type="entry name" value="BPTI_KUNITZ_2"/>
    <property type="match status" value="2"/>
</dbReference>
<comment type="subcellular location">
    <subcellularLocation>
        <location evidence="1">Secreted</location>
    </subcellularLocation>
</comment>
<accession>A0A0P7UID3</accession>
<feature type="domain" description="BPTI/Kunitz inhibitor" evidence="6">
    <location>
        <begin position="52"/>
        <end position="102"/>
    </location>
</feature>
<dbReference type="Proteomes" id="UP000034805">
    <property type="component" value="Unassembled WGS sequence"/>
</dbReference>
<dbReference type="PANTHER" id="PTHR10083">
    <property type="entry name" value="KUNITZ-TYPE PROTEASE INHIBITOR-RELATED"/>
    <property type="match status" value="1"/>
</dbReference>
<dbReference type="Gene3D" id="4.10.410.10">
    <property type="entry name" value="Pancreatic trypsin inhibitor Kunitz domain"/>
    <property type="match status" value="2"/>
</dbReference>
<organism evidence="7 8">
    <name type="scientific">Scleropages formosus</name>
    <name type="common">Asian bonytongue</name>
    <name type="synonym">Osteoglossum formosum</name>
    <dbReference type="NCBI Taxonomy" id="113540"/>
    <lineage>
        <taxon>Eukaryota</taxon>
        <taxon>Metazoa</taxon>
        <taxon>Chordata</taxon>
        <taxon>Craniata</taxon>
        <taxon>Vertebrata</taxon>
        <taxon>Euteleostomi</taxon>
        <taxon>Actinopterygii</taxon>
        <taxon>Neopterygii</taxon>
        <taxon>Teleostei</taxon>
        <taxon>Osteoglossocephala</taxon>
        <taxon>Osteoglossomorpha</taxon>
        <taxon>Osteoglossiformes</taxon>
        <taxon>Osteoglossidae</taxon>
        <taxon>Scleropages</taxon>
    </lineage>
</organism>
<evidence type="ECO:0000256" key="2">
    <source>
        <dbReference type="ARBA" id="ARBA00022525"/>
    </source>
</evidence>
<evidence type="ECO:0000256" key="4">
    <source>
        <dbReference type="ARBA" id="ARBA00022900"/>
    </source>
</evidence>
<feature type="domain" description="BPTI/Kunitz inhibitor" evidence="6">
    <location>
        <begin position="111"/>
        <end position="161"/>
    </location>
</feature>
<dbReference type="PANTHER" id="PTHR10083:SF381">
    <property type="entry name" value="BPTI_KUNITZ INHIBITOR DOMAIN-CONTAINING PROTEIN"/>
    <property type="match status" value="1"/>
</dbReference>
<dbReference type="STRING" id="113540.ENSSFOP00015022749"/>
<evidence type="ECO:0000256" key="1">
    <source>
        <dbReference type="ARBA" id="ARBA00004613"/>
    </source>
</evidence>
<dbReference type="EMBL" id="JARO02010092">
    <property type="protein sequence ID" value="KPP60979.1"/>
    <property type="molecule type" value="Genomic_DNA"/>
</dbReference>
<gene>
    <name evidence="7" type="ORF">Z043_120975</name>
</gene>
<reference evidence="7 8" key="1">
    <citation type="submission" date="2015-08" db="EMBL/GenBank/DDBJ databases">
        <title>The genome of the Asian arowana (Scleropages formosus).</title>
        <authorList>
            <person name="Tan M.H."/>
            <person name="Gan H.M."/>
            <person name="Croft L.J."/>
            <person name="Austin C.M."/>
        </authorList>
    </citation>
    <scope>NUCLEOTIDE SEQUENCE [LARGE SCALE GENOMIC DNA]</scope>
    <source>
        <strain evidence="7">Aro1</strain>
    </source>
</reference>
<dbReference type="SUPFAM" id="SSF57362">
    <property type="entry name" value="BPTI-like"/>
    <property type="match status" value="2"/>
</dbReference>
<evidence type="ECO:0000259" key="6">
    <source>
        <dbReference type="PROSITE" id="PS50279"/>
    </source>
</evidence>
<dbReference type="InterPro" id="IPR050098">
    <property type="entry name" value="TFPI/VKTCI-like"/>
</dbReference>
<protein>
    <recommendedName>
        <fullName evidence="6">BPTI/Kunitz inhibitor domain-containing protein</fullName>
    </recommendedName>
</protein>
<dbReference type="SMART" id="SM00131">
    <property type="entry name" value="KU"/>
    <property type="match status" value="2"/>
</dbReference>
<dbReference type="FunFam" id="4.10.410.10:FF:000004">
    <property type="entry name" value="Tissue factor pathway inhibitor"/>
    <property type="match status" value="2"/>
</dbReference>
<dbReference type="CDD" id="cd00109">
    <property type="entry name" value="Kunitz-type"/>
    <property type="match status" value="1"/>
</dbReference>
<dbReference type="GO" id="GO:0004867">
    <property type="term" value="F:serine-type endopeptidase inhibitor activity"/>
    <property type="evidence" value="ECO:0007669"/>
    <property type="project" value="UniProtKB-KW"/>
</dbReference>
<comment type="caution">
    <text evidence="7">The sequence shown here is derived from an EMBL/GenBank/DDBJ whole genome shotgun (WGS) entry which is preliminary data.</text>
</comment>
<evidence type="ECO:0000256" key="5">
    <source>
        <dbReference type="ARBA" id="ARBA00023157"/>
    </source>
</evidence>
<keyword evidence="2" id="KW-0964">Secreted</keyword>
<keyword evidence="3" id="KW-0646">Protease inhibitor</keyword>
<dbReference type="InterPro" id="IPR020901">
    <property type="entry name" value="Prtase_inh_Kunz-CS"/>
</dbReference>
<keyword evidence="5" id="KW-1015">Disulfide bond</keyword>
<proteinExistence type="predicted"/>
<evidence type="ECO:0000313" key="7">
    <source>
        <dbReference type="EMBL" id="KPP60979.1"/>
    </source>
</evidence>
<keyword evidence="4" id="KW-0722">Serine protease inhibitor</keyword>
<evidence type="ECO:0000313" key="8">
    <source>
        <dbReference type="Proteomes" id="UP000034805"/>
    </source>
</evidence>